<organism evidence="1 2">
    <name type="scientific">Acropora cervicornis</name>
    <name type="common">Staghorn coral</name>
    <dbReference type="NCBI Taxonomy" id="6130"/>
    <lineage>
        <taxon>Eukaryota</taxon>
        <taxon>Metazoa</taxon>
        <taxon>Cnidaria</taxon>
        <taxon>Anthozoa</taxon>
        <taxon>Hexacorallia</taxon>
        <taxon>Scleractinia</taxon>
        <taxon>Astrocoeniina</taxon>
        <taxon>Acroporidae</taxon>
        <taxon>Acropora</taxon>
    </lineage>
</organism>
<accession>A0AAD9QSS9</accession>
<protein>
    <submittedName>
        <fullName evidence="1">Uncharacterized protein</fullName>
    </submittedName>
</protein>
<keyword evidence="2" id="KW-1185">Reference proteome</keyword>
<dbReference type="AlphaFoldDB" id="A0AAD9QSS9"/>
<gene>
    <name evidence="1" type="ORF">P5673_009519</name>
</gene>
<reference evidence="1" key="1">
    <citation type="journal article" date="2023" name="G3 (Bethesda)">
        <title>Whole genome assembly and annotation of the endangered Caribbean coral Acropora cervicornis.</title>
        <authorList>
            <person name="Selwyn J.D."/>
            <person name="Vollmer S.V."/>
        </authorList>
    </citation>
    <scope>NUCLEOTIDE SEQUENCE</scope>
    <source>
        <strain evidence="1">K2</strain>
    </source>
</reference>
<proteinExistence type="predicted"/>
<evidence type="ECO:0000313" key="2">
    <source>
        <dbReference type="Proteomes" id="UP001249851"/>
    </source>
</evidence>
<reference evidence="1" key="2">
    <citation type="journal article" date="2023" name="Science">
        <title>Genomic signatures of disease resistance in endangered staghorn corals.</title>
        <authorList>
            <person name="Vollmer S.V."/>
            <person name="Selwyn J.D."/>
            <person name="Despard B.A."/>
            <person name="Roesel C.L."/>
        </authorList>
    </citation>
    <scope>NUCLEOTIDE SEQUENCE</scope>
    <source>
        <strain evidence="1">K2</strain>
    </source>
</reference>
<name>A0AAD9QSS9_ACRCE</name>
<dbReference type="EMBL" id="JARQWQ010000016">
    <property type="protein sequence ID" value="KAK2566833.1"/>
    <property type="molecule type" value="Genomic_DNA"/>
</dbReference>
<evidence type="ECO:0000313" key="1">
    <source>
        <dbReference type="EMBL" id="KAK2566833.1"/>
    </source>
</evidence>
<comment type="caution">
    <text evidence="1">The sequence shown here is derived from an EMBL/GenBank/DDBJ whole genome shotgun (WGS) entry which is preliminary data.</text>
</comment>
<sequence length="103" mass="11692">MGDEQSDTVQVVKIGQAFQPAEVTIFYSPHDGFEVHNGYLSEDTRITRNGRTYRRLTIVTSMGNKITVRRHTDTRVSICRTRHGEVNIAVQQDKMACPQLISI</sequence>
<dbReference type="Proteomes" id="UP001249851">
    <property type="component" value="Unassembled WGS sequence"/>
</dbReference>